<dbReference type="OrthoDB" id="8589301at2"/>
<keyword evidence="7" id="KW-1185">Reference proteome</keyword>
<evidence type="ECO:0000256" key="5">
    <source>
        <dbReference type="SAM" id="SignalP"/>
    </source>
</evidence>
<dbReference type="InterPro" id="IPR052211">
    <property type="entry name" value="Cpx_auxiliary_protein"/>
</dbReference>
<organism evidence="6 7">
    <name type="scientific">Kinneretia aquatilis</name>
    <dbReference type="NCBI Taxonomy" id="2070761"/>
    <lineage>
        <taxon>Bacteria</taxon>
        <taxon>Pseudomonadati</taxon>
        <taxon>Pseudomonadota</taxon>
        <taxon>Betaproteobacteria</taxon>
        <taxon>Burkholderiales</taxon>
        <taxon>Sphaerotilaceae</taxon>
        <taxon>Roseateles</taxon>
    </lineage>
</organism>
<evidence type="ECO:0008006" key="8">
    <source>
        <dbReference type="Google" id="ProtNLM"/>
    </source>
</evidence>
<comment type="caution">
    <text evidence="6">The sequence shown here is derived from an EMBL/GenBank/DDBJ whole genome shotgun (WGS) entry which is preliminary data.</text>
</comment>
<dbReference type="InterPro" id="IPR012899">
    <property type="entry name" value="LTXXQ"/>
</dbReference>
<dbReference type="Gene3D" id="1.20.120.1490">
    <property type="match status" value="1"/>
</dbReference>
<dbReference type="AlphaFoldDB" id="A0A2N8KUF4"/>
<dbReference type="GO" id="GO:0051082">
    <property type="term" value="F:unfolded protein binding"/>
    <property type="evidence" value="ECO:0007669"/>
    <property type="project" value="TreeGrafter"/>
</dbReference>
<comment type="subcellular location">
    <subcellularLocation>
        <location evidence="1">Periplasm</location>
    </subcellularLocation>
</comment>
<dbReference type="Pfam" id="PF13801">
    <property type="entry name" value="Metal_resist"/>
    <property type="match status" value="1"/>
</dbReference>
<reference evidence="6 7" key="1">
    <citation type="submission" date="2018-01" db="EMBL/GenBank/DDBJ databases">
        <title>Draft genome sequence of Paucibacter aquatile CR182 isolated from freshwater of the Nakdong River.</title>
        <authorList>
            <person name="Choi A."/>
            <person name="Chung E.J."/>
        </authorList>
    </citation>
    <scope>NUCLEOTIDE SEQUENCE [LARGE SCALE GENOMIC DNA]</scope>
    <source>
        <strain evidence="6 7">CR182</strain>
    </source>
</reference>
<feature type="chain" id="PRO_5014653602" description="Periplasmic heavy metal sensor" evidence="5">
    <location>
        <begin position="29"/>
        <end position="170"/>
    </location>
</feature>
<proteinExistence type="inferred from homology"/>
<dbReference type="PANTHER" id="PTHR38102:SF1">
    <property type="entry name" value="PERIPLASMIC CHAPERONE SPY"/>
    <property type="match status" value="1"/>
</dbReference>
<evidence type="ECO:0000313" key="6">
    <source>
        <dbReference type="EMBL" id="PND37060.1"/>
    </source>
</evidence>
<dbReference type="PANTHER" id="PTHR38102">
    <property type="entry name" value="PERIPLASMIC CHAPERONE SPY"/>
    <property type="match status" value="1"/>
</dbReference>
<evidence type="ECO:0000313" key="7">
    <source>
        <dbReference type="Proteomes" id="UP000235916"/>
    </source>
</evidence>
<gene>
    <name evidence="6" type="ORF">C1O66_05580</name>
</gene>
<evidence type="ECO:0000256" key="2">
    <source>
        <dbReference type="ARBA" id="ARBA00008441"/>
    </source>
</evidence>
<dbReference type="InterPro" id="IPR025961">
    <property type="entry name" value="Metal_resist"/>
</dbReference>
<feature type="signal peptide" evidence="5">
    <location>
        <begin position="1"/>
        <end position="28"/>
    </location>
</feature>
<evidence type="ECO:0000256" key="1">
    <source>
        <dbReference type="ARBA" id="ARBA00004418"/>
    </source>
</evidence>
<keyword evidence="3 5" id="KW-0732">Signal</keyword>
<protein>
    <recommendedName>
        <fullName evidence="8">Periplasmic heavy metal sensor</fullName>
    </recommendedName>
</protein>
<dbReference type="RefSeq" id="WP_102766978.1">
    <property type="nucleotide sequence ID" value="NZ_POSP01000003.1"/>
</dbReference>
<comment type="similarity">
    <text evidence="2">Belongs to the CpxP/Spy family.</text>
</comment>
<dbReference type="Proteomes" id="UP000235916">
    <property type="component" value="Unassembled WGS sequence"/>
</dbReference>
<evidence type="ECO:0000256" key="4">
    <source>
        <dbReference type="ARBA" id="ARBA00022764"/>
    </source>
</evidence>
<dbReference type="GO" id="GO:0030288">
    <property type="term" value="C:outer membrane-bounded periplasmic space"/>
    <property type="evidence" value="ECO:0007669"/>
    <property type="project" value="TreeGrafter"/>
</dbReference>
<sequence>MSQLKLKTWLSTGMVAASLAFGGVAAQAQGHGGPMGHRGGHGMSMMPMGGGHMEHMLDMIDASDAQRAQIKQIMDAAHADLKAQHEGSRKLHEQGMALFTAPNIDAAAIESLRQQMSAQHEAASKRMSQAMVDTARVLTPEQRAKMAERMKKMQARMAKHMEMRGGKHGG</sequence>
<dbReference type="EMBL" id="POSP01000003">
    <property type="protein sequence ID" value="PND37060.1"/>
    <property type="molecule type" value="Genomic_DNA"/>
</dbReference>
<accession>A0A2N8KUF4</accession>
<name>A0A2N8KUF4_9BURK</name>
<evidence type="ECO:0000256" key="3">
    <source>
        <dbReference type="ARBA" id="ARBA00022729"/>
    </source>
</evidence>
<keyword evidence="4" id="KW-0574">Periplasm</keyword>
<dbReference type="CDD" id="cd09916">
    <property type="entry name" value="CpxP_like"/>
    <property type="match status" value="1"/>
</dbReference>